<name>A0A0A9EUE9_ARUDO</name>
<dbReference type="EMBL" id="GBRH01193506">
    <property type="protein sequence ID" value="JAE04390.1"/>
    <property type="molecule type" value="Transcribed_RNA"/>
</dbReference>
<reference evidence="1" key="2">
    <citation type="journal article" date="2015" name="Data Brief">
        <title>Shoot transcriptome of the giant reed, Arundo donax.</title>
        <authorList>
            <person name="Barrero R.A."/>
            <person name="Guerrero F.D."/>
            <person name="Moolhuijzen P."/>
            <person name="Goolsby J.A."/>
            <person name="Tidwell J."/>
            <person name="Bellgard S.E."/>
            <person name="Bellgard M.I."/>
        </authorList>
    </citation>
    <scope>NUCLEOTIDE SEQUENCE</scope>
    <source>
        <tissue evidence="1">Shoot tissue taken approximately 20 cm above the soil surface</tissue>
    </source>
</reference>
<reference evidence="1" key="1">
    <citation type="submission" date="2014-09" db="EMBL/GenBank/DDBJ databases">
        <authorList>
            <person name="Magalhaes I.L.F."/>
            <person name="Oliveira U."/>
            <person name="Santos F.R."/>
            <person name="Vidigal T.H.D.A."/>
            <person name="Brescovit A.D."/>
            <person name="Santos A.J."/>
        </authorList>
    </citation>
    <scope>NUCLEOTIDE SEQUENCE</scope>
    <source>
        <tissue evidence="1">Shoot tissue taken approximately 20 cm above the soil surface</tissue>
    </source>
</reference>
<dbReference type="AlphaFoldDB" id="A0A0A9EUE9"/>
<protein>
    <submittedName>
        <fullName evidence="1">Uncharacterized protein</fullName>
    </submittedName>
</protein>
<organism evidence="1">
    <name type="scientific">Arundo donax</name>
    <name type="common">Giant reed</name>
    <name type="synonym">Donax arundinaceus</name>
    <dbReference type="NCBI Taxonomy" id="35708"/>
    <lineage>
        <taxon>Eukaryota</taxon>
        <taxon>Viridiplantae</taxon>
        <taxon>Streptophyta</taxon>
        <taxon>Embryophyta</taxon>
        <taxon>Tracheophyta</taxon>
        <taxon>Spermatophyta</taxon>
        <taxon>Magnoliopsida</taxon>
        <taxon>Liliopsida</taxon>
        <taxon>Poales</taxon>
        <taxon>Poaceae</taxon>
        <taxon>PACMAD clade</taxon>
        <taxon>Arundinoideae</taxon>
        <taxon>Arundineae</taxon>
        <taxon>Arundo</taxon>
    </lineage>
</organism>
<sequence>MTTRRAMTNIRMYNEFMLTREFRKPMNEGPLIFFFVVLPALYPSRN</sequence>
<proteinExistence type="predicted"/>
<evidence type="ECO:0000313" key="1">
    <source>
        <dbReference type="EMBL" id="JAE04390.1"/>
    </source>
</evidence>
<accession>A0A0A9EUE9</accession>